<sequence>MATGYGGSANSLAAKERVALEQSYYNQESVLHDLPLGASYEELSTKQKILHTLNEVTLDAETYPLAHTELTDFEIRINPREFTREACKNKPTLFYDPRFTLSVYLNEIKRQYLKKNPKNLYEKVDEIEVPFSWQDWIDLTDLNPLISGTAKINCEYLRKRADRAPENADYCVDSKDVTEYELKEMRLPSKSFLPGFVIKKPPGNLATNEVRMIEGKTHLLTYAPVPLNIMFLTKRGVYEARVAPEKQRLVDSDLFENYLESVGYRGHEELIVLNPVAEFYDLIAKVEPDTTSAEDVFGMTELMMSANVSNSREIHVPKEAFDYRQDKIDKQLRERKEEKARFAELNRKEGNSKILSNLKREDDDEVSTSQIEVRAASSDVSKIGGASNYPPGGIPGESRQKTLYYASLEYANQFTLQEEPTYYHMARLKYDETNKVDAGWHYEWRFFNGALRYLKKGWTEDELLVRKKIVLDRILRNWFRFATERGILSWIAHGPLLAWYWDGLLFPFDEDIDIQLPANEIVRFSKLYNQTLVVEDVGEGFGKFFIDCSTFVHHRGKSYKANHIDARFIDADTGSYIDITGLGVSSEPVPHKYKDEVALTDEKKVAREVYNCRNVHFTSHTELSPLRLTGLAGTPLYVPNRIQRILKDEYSRGMTWYEYYNFYYVDKLNLWLHVSALVDLLPKSLSLIDNNAVIKAIAKLTDEQILKLLREDKQVLLEYYLTRESTELHRKELSYLFENQNGESTNISQYKDQLTDEEISQNEEYHKLTSQFKFGKPGSRPLFNYETIDRLRNKDEASQARKVRLMKEFEERFAAGKKAEDEKKKADEEKKKADEEKKKAEEEKKKADEEQKKKLEEEKKKLEEDKKKFEAEKKKVKEEEEREKEKEKKN</sequence>
<evidence type="ECO:0000313" key="8">
    <source>
        <dbReference type="Proteomes" id="UP001497600"/>
    </source>
</evidence>
<evidence type="ECO:0000256" key="3">
    <source>
        <dbReference type="ARBA" id="ARBA00022989"/>
    </source>
</evidence>
<protein>
    <recommendedName>
        <fullName evidence="6">LicD/FKTN/FKRP nucleotidyltransferase domain-containing protein</fullName>
    </recommendedName>
</protein>
<keyword evidence="8" id="KW-1185">Reference proteome</keyword>
<feature type="region of interest" description="Disordered" evidence="5">
    <location>
        <begin position="814"/>
        <end position="890"/>
    </location>
</feature>
<feature type="domain" description="LicD/FKTN/FKRP nucleotidyltransferase" evidence="6">
    <location>
        <begin position="483"/>
        <end position="598"/>
    </location>
</feature>
<keyword evidence="4" id="KW-0472">Membrane</keyword>
<keyword evidence="2" id="KW-0812">Transmembrane</keyword>
<name>A0ABP0E6I0_9ASCO</name>
<evidence type="ECO:0000313" key="7">
    <source>
        <dbReference type="EMBL" id="CAK7891917.1"/>
    </source>
</evidence>
<dbReference type="PANTHER" id="PTHR15407:SF28">
    <property type="entry name" value="RIBITOL-5-PHOSPHATE TRANSFERASE FKTN"/>
    <property type="match status" value="1"/>
</dbReference>
<evidence type="ECO:0000256" key="4">
    <source>
        <dbReference type="ARBA" id="ARBA00023136"/>
    </source>
</evidence>
<proteinExistence type="predicted"/>
<gene>
    <name evidence="7" type="ORF">CAAN4_A00650</name>
</gene>
<evidence type="ECO:0000256" key="5">
    <source>
        <dbReference type="SAM" id="MobiDB-lite"/>
    </source>
</evidence>
<comment type="subcellular location">
    <subcellularLocation>
        <location evidence="1">Membrane</location>
        <topology evidence="1">Single-pass membrane protein</topology>
    </subcellularLocation>
</comment>
<evidence type="ECO:0000259" key="6">
    <source>
        <dbReference type="Pfam" id="PF04991"/>
    </source>
</evidence>
<dbReference type="InterPro" id="IPR007074">
    <property type="entry name" value="LicD/FKTN/FKRP_NTP_transf"/>
</dbReference>
<accession>A0ABP0E6I0</accession>
<evidence type="ECO:0000256" key="1">
    <source>
        <dbReference type="ARBA" id="ARBA00004167"/>
    </source>
</evidence>
<dbReference type="InterPro" id="IPR009644">
    <property type="entry name" value="FKTN/MNN4/W02B3.4-1"/>
</dbReference>
<reference evidence="7 8" key="1">
    <citation type="submission" date="2024-01" db="EMBL/GenBank/DDBJ databases">
        <authorList>
            <consortium name="Genoscope - CEA"/>
            <person name="William W."/>
        </authorList>
    </citation>
    <scope>NUCLEOTIDE SEQUENCE [LARGE SCALE GENOMIC DNA]</scope>
    <source>
        <strain evidence="7 8">29B2s-10</strain>
    </source>
</reference>
<dbReference type="Pfam" id="PF04991">
    <property type="entry name" value="LicD"/>
    <property type="match status" value="1"/>
</dbReference>
<organism evidence="7 8">
    <name type="scientific">[Candida] anglica</name>
    <dbReference type="NCBI Taxonomy" id="148631"/>
    <lineage>
        <taxon>Eukaryota</taxon>
        <taxon>Fungi</taxon>
        <taxon>Dikarya</taxon>
        <taxon>Ascomycota</taxon>
        <taxon>Saccharomycotina</taxon>
        <taxon>Pichiomycetes</taxon>
        <taxon>Debaryomycetaceae</taxon>
        <taxon>Kurtzmaniella</taxon>
    </lineage>
</organism>
<dbReference type="EMBL" id="OZ004253">
    <property type="protein sequence ID" value="CAK7891917.1"/>
    <property type="molecule type" value="Genomic_DNA"/>
</dbReference>
<dbReference type="Proteomes" id="UP001497600">
    <property type="component" value="Chromosome A"/>
</dbReference>
<evidence type="ECO:0000256" key="2">
    <source>
        <dbReference type="ARBA" id="ARBA00022692"/>
    </source>
</evidence>
<keyword evidence="3" id="KW-1133">Transmembrane helix</keyword>
<dbReference type="PANTHER" id="PTHR15407">
    <property type="entry name" value="FUKUTIN-RELATED"/>
    <property type="match status" value="1"/>
</dbReference>